<dbReference type="GO" id="GO:0008168">
    <property type="term" value="F:methyltransferase activity"/>
    <property type="evidence" value="ECO:0007669"/>
    <property type="project" value="UniProtKB-KW"/>
</dbReference>
<accession>A0A286U079</accession>
<keyword evidence="1" id="KW-0489">Methyltransferase</keyword>
<keyword evidence="2" id="KW-1185">Reference proteome</keyword>
<dbReference type="GO" id="GO:0032259">
    <property type="term" value="P:methylation"/>
    <property type="evidence" value="ECO:0007669"/>
    <property type="project" value="UniProtKB-KW"/>
</dbReference>
<evidence type="ECO:0000313" key="1">
    <source>
        <dbReference type="EMBL" id="GAX61545.1"/>
    </source>
</evidence>
<keyword evidence="1" id="KW-0808">Transferase</keyword>
<protein>
    <submittedName>
        <fullName evidence="1">SAM-dependent methyltransferase</fullName>
    </submittedName>
</protein>
<dbReference type="Proteomes" id="UP000218542">
    <property type="component" value="Unassembled WGS sequence"/>
</dbReference>
<dbReference type="AlphaFoldDB" id="A0A286U079"/>
<evidence type="ECO:0000313" key="2">
    <source>
        <dbReference type="Proteomes" id="UP000218542"/>
    </source>
</evidence>
<organism evidence="1 2">
    <name type="scientific">Candidatus Scalindua japonica</name>
    <dbReference type="NCBI Taxonomy" id="1284222"/>
    <lineage>
        <taxon>Bacteria</taxon>
        <taxon>Pseudomonadati</taxon>
        <taxon>Planctomycetota</taxon>
        <taxon>Candidatus Brocadiia</taxon>
        <taxon>Candidatus Brocadiales</taxon>
        <taxon>Candidatus Scalinduaceae</taxon>
        <taxon>Candidatus Scalindua</taxon>
    </lineage>
</organism>
<reference evidence="2" key="1">
    <citation type="journal article" date="2017" name="Environ. Microbiol. Rep.">
        <title>Genetic Diversity of Marine Anaerobic Ammonium-Oxidizing Bacteria as Revealed by Genomic and Proteomic Analyses of 'Candidatus Scalindua japonica'.</title>
        <authorList>
            <person name="Oshiki M."/>
            <person name="Mizuto K."/>
            <person name="Kimura Z."/>
            <person name="Kindaichi T."/>
            <person name="Satoh H."/>
            <person name="Okabe S."/>
        </authorList>
    </citation>
    <scope>NUCLEOTIDE SEQUENCE [LARGE SCALE GENOMIC DNA]</scope>
    <source>
        <strain evidence="2">husup-a2</strain>
    </source>
</reference>
<comment type="caution">
    <text evidence="1">The sequence shown here is derived from an EMBL/GenBank/DDBJ whole genome shotgun (WGS) entry which is preliminary data.</text>
</comment>
<gene>
    <name evidence="1" type="ORF">SCALIN_C24_0044</name>
</gene>
<name>A0A286U079_9BACT</name>
<dbReference type="EMBL" id="BAOS01000024">
    <property type="protein sequence ID" value="GAX61545.1"/>
    <property type="molecule type" value="Genomic_DNA"/>
</dbReference>
<proteinExistence type="predicted"/>
<sequence>MNVINIRYKNVPADHNANEKNCISSVCSVTCPAISILNKAVNCVPIVTKNQLPFRISSKLLSSGLRYTNKMVNEESVIPAQRTIAANQKTYAMVCQPNSRETQMPVRLTNPTRE</sequence>